<comment type="similarity">
    <text evidence="1">Belongs to the mTERF family.</text>
</comment>
<protein>
    <submittedName>
        <fullName evidence="4">Uncharacterized protein</fullName>
    </submittedName>
</protein>
<evidence type="ECO:0000256" key="2">
    <source>
        <dbReference type="ARBA" id="ARBA00022472"/>
    </source>
</evidence>
<dbReference type="AlphaFoldDB" id="A0AAQ3RG46"/>
<dbReference type="InterPro" id="IPR038538">
    <property type="entry name" value="MTERF_sf"/>
</dbReference>
<dbReference type="InterPro" id="IPR003690">
    <property type="entry name" value="MTERF"/>
</dbReference>
<sequence length="1248" mass="143072">MISLLISNGFFLSHWTMPPKPLPRKTPFFISLKVRCFRASESNPVPDFPPPSSVLLPRSRSIKRVSRLLRTELQRALMDYLHFTRGYTFSDAEYISKNSPRFVESLVPMIDDKDDVPRSLRKFFRYNPINEFEPFFESLGIGLSELHLFLPHGMIFLADDHVLLHNFHVLCNYGVPRNRMGRFYKEAKEIFGYAGALLESKLQGYENLGLSRSTVVKLVVCCPLLLVGDVNYELVAVLEWMKRIGIESDLMVNYLSCSRTYSWKRMLSTLQFLHKVGYSEERIHNLFRGNPKLFLEGIGKKVYLFFGRLVKIGVEINVIYSYFVEYPNILSYKCAKNMLKVIGFLCAIGMGKNDISHIFSKHVHLLSTCSLKGHKTVCQELKVGKADLYQIIKDDPLKLISFSSKQQQKSDGKVDSHDPRNYLEKRTFLLKLGYTENSEEMARALRMFRGRGDQLQERFDCLVEAGLDYNSVIEMIKRAPVILSQKKTVIKRKIDFLKNVLDYPLEYLVGFPTYFCHDLDKIVERLSMYAWLKERNAINPTLTLSTIVASNDKRFEKYFVNVHPQVDDASVTVACISGVGIFKSENTFLLVEEALPGPKVKSKLLRKLLWILYLMKKSMICSVALTLAIAATSTENVPCCILMPQTSAFVNARIPVAKGYFFPMISHHNGNLPFLFFHGSYKKPLRTRNLFPLSLKVSSFPSSEATLVLQVSRVHFIHSHFSVKRLSRQVKGKVQDVLLDYLHSSRGYSFLDAEFISKNSPSFVQGLVSEFRGQDDDVATCLRKWLWYNPINEFEPFFESLGISPRELPSFLPRGLMYLSDDHVMLANFHVLSNYGVPRNRVGKIYREAKEVFRYPNGLLLSKFRGYERLGLSRSMVIKLVVCCPSLLVGETSVELAMVLDWLKKIGIGHDWIGNYMSCLKTYDPRRMLDAIQFVHKVGYSEEQMHNFFKENPALLLEGLEKKVYVFLGVAFKLNLNRNVIYSCFVEYPHILTKKCAKNLLGVIGFLHYVGMDIDDISRILSNHMHLLSSHPLKGPKAVCSQLKLRKADLCQIIKDDPPKLVSLASKLKQNSNLQLLRDETSKHLGKTAFLLKLGYAENSEDMAKAIKRFRGRGDQLQERFDCLVEAGLDYNIALKMIKCAPMILNQNKAVIQKKIDFLRNILGYPLDCVVAFPAYLCYDLERIMLRFSMYAWVAERKAAKPMMALSTILASSDEKFVKYIVNAHPEGPIIWDGLKKLLLKDKSQLFP</sequence>
<dbReference type="EMBL" id="CP144690">
    <property type="protein sequence ID" value="WVY90460.1"/>
    <property type="molecule type" value="Genomic_DNA"/>
</dbReference>
<dbReference type="Proteomes" id="UP001374535">
    <property type="component" value="Chromosome 11"/>
</dbReference>
<evidence type="ECO:0000256" key="1">
    <source>
        <dbReference type="ARBA" id="ARBA00007692"/>
    </source>
</evidence>
<keyword evidence="3" id="KW-0809">Transit peptide</keyword>
<proteinExistence type="inferred from homology"/>
<accession>A0AAQ3RG46</accession>
<dbReference type="PANTHER" id="PTHR13068">
    <property type="entry name" value="CGI-12 PROTEIN-RELATED"/>
    <property type="match status" value="1"/>
</dbReference>
<dbReference type="SMART" id="SM00733">
    <property type="entry name" value="Mterf"/>
    <property type="match status" value="10"/>
</dbReference>
<keyword evidence="2" id="KW-0805">Transcription regulation</keyword>
<evidence type="ECO:0000256" key="3">
    <source>
        <dbReference type="ARBA" id="ARBA00022946"/>
    </source>
</evidence>
<dbReference type="PANTHER" id="PTHR13068:SF103">
    <property type="entry name" value="MITOCHONDRIAL TRANSCRIPTION TERMINATION FACTOR FAMILY PROTEIN"/>
    <property type="match status" value="1"/>
</dbReference>
<dbReference type="GO" id="GO:0003676">
    <property type="term" value="F:nucleic acid binding"/>
    <property type="evidence" value="ECO:0007669"/>
    <property type="project" value="InterPro"/>
</dbReference>
<keyword evidence="2" id="KW-0804">Transcription</keyword>
<reference evidence="4 5" key="1">
    <citation type="journal article" date="2023" name="Life. Sci Alliance">
        <title>Evolutionary insights into 3D genome organization and epigenetic landscape of Vigna mungo.</title>
        <authorList>
            <person name="Junaid A."/>
            <person name="Singh B."/>
            <person name="Bhatia S."/>
        </authorList>
    </citation>
    <scope>NUCLEOTIDE SEQUENCE [LARGE SCALE GENOMIC DNA]</scope>
    <source>
        <strain evidence="4">Urdbean</strain>
    </source>
</reference>
<organism evidence="4 5">
    <name type="scientific">Vigna mungo</name>
    <name type="common">Black gram</name>
    <name type="synonym">Phaseolus mungo</name>
    <dbReference type="NCBI Taxonomy" id="3915"/>
    <lineage>
        <taxon>Eukaryota</taxon>
        <taxon>Viridiplantae</taxon>
        <taxon>Streptophyta</taxon>
        <taxon>Embryophyta</taxon>
        <taxon>Tracheophyta</taxon>
        <taxon>Spermatophyta</taxon>
        <taxon>Magnoliopsida</taxon>
        <taxon>eudicotyledons</taxon>
        <taxon>Gunneridae</taxon>
        <taxon>Pentapetalae</taxon>
        <taxon>rosids</taxon>
        <taxon>fabids</taxon>
        <taxon>Fabales</taxon>
        <taxon>Fabaceae</taxon>
        <taxon>Papilionoideae</taxon>
        <taxon>50 kb inversion clade</taxon>
        <taxon>NPAAA clade</taxon>
        <taxon>indigoferoid/millettioid clade</taxon>
        <taxon>Phaseoleae</taxon>
        <taxon>Vigna</taxon>
    </lineage>
</organism>
<dbReference type="GO" id="GO:0006353">
    <property type="term" value="P:DNA-templated transcription termination"/>
    <property type="evidence" value="ECO:0007669"/>
    <property type="project" value="UniProtKB-KW"/>
</dbReference>
<evidence type="ECO:0000313" key="4">
    <source>
        <dbReference type="EMBL" id="WVY90460.1"/>
    </source>
</evidence>
<evidence type="ECO:0000313" key="5">
    <source>
        <dbReference type="Proteomes" id="UP001374535"/>
    </source>
</evidence>
<gene>
    <name evidence="4" type="ORF">V8G54_035974</name>
</gene>
<keyword evidence="2" id="KW-0806">Transcription termination</keyword>
<dbReference type="Gene3D" id="1.25.70.10">
    <property type="entry name" value="Transcription termination factor 3, mitochondrial"/>
    <property type="match status" value="4"/>
</dbReference>
<dbReference type="FunFam" id="1.25.70.10:FF:000019">
    <property type="entry name" value="mTERF family protein"/>
    <property type="match status" value="2"/>
</dbReference>
<dbReference type="Pfam" id="PF02536">
    <property type="entry name" value="mTERF"/>
    <property type="match status" value="4"/>
</dbReference>
<name>A0AAQ3RG46_VIGMU</name>
<keyword evidence="5" id="KW-1185">Reference proteome</keyword>